<reference evidence="1 2" key="1">
    <citation type="submission" date="2017-04" db="EMBL/GenBank/DDBJ databases">
        <title>Unexpected and diverse lifestyles within the genus Limnohabitans.</title>
        <authorList>
            <person name="Kasalicky V."/>
            <person name="Mehrshad M."/>
            <person name="Andrei S.-A."/>
            <person name="Salcher M."/>
            <person name="Kratochvilova H."/>
            <person name="Simek K."/>
            <person name="Ghai R."/>
        </authorList>
    </citation>
    <scope>NUCLEOTIDE SEQUENCE [LARGE SCALE GENOMIC DNA]</scope>
    <source>
        <strain evidence="1 2">MWH-C5</strain>
    </source>
</reference>
<proteinExistence type="predicted"/>
<evidence type="ECO:0000313" key="2">
    <source>
        <dbReference type="Proteomes" id="UP000251341"/>
    </source>
</evidence>
<dbReference type="EMBL" id="NESP01000001">
    <property type="protein sequence ID" value="PUE59734.1"/>
    <property type="molecule type" value="Genomic_DNA"/>
</dbReference>
<gene>
    <name evidence="1" type="ORF">B9Z44_09195</name>
</gene>
<dbReference type="AlphaFoldDB" id="A0A315EUN3"/>
<name>A0A315EUN3_9BURK</name>
<sequence>MHVINQRNCQPCTACSHCTRQGCSIYDARPQDPCQSFHCAWRQEGTLLPHNMRPDLSGAIVAVTTGTDLSREHRVLEMVAL</sequence>
<keyword evidence="2" id="KW-1185">Reference proteome</keyword>
<dbReference type="Proteomes" id="UP000251341">
    <property type="component" value="Unassembled WGS sequence"/>
</dbReference>
<evidence type="ECO:0000313" key="1">
    <source>
        <dbReference type="EMBL" id="PUE59734.1"/>
    </source>
</evidence>
<accession>A0A315EUN3</accession>
<protein>
    <submittedName>
        <fullName evidence="1">Uncharacterized protein</fullName>
    </submittedName>
</protein>
<organism evidence="1 2">
    <name type="scientific">Limnohabitans curvus</name>
    <dbReference type="NCBI Taxonomy" id="323423"/>
    <lineage>
        <taxon>Bacteria</taxon>
        <taxon>Pseudomonadati</taxon>
        <taxon>Pseudomonadota</taxon>
        <taxon>Betaproteobacteria</taxon>
        <taxon>Burkholderiales</taxon>
        <taxon>Comamonadaceae</taxon>
        <taxon>Limnohabitans</taxon>
    </lineage>
</organism>
<comment type="caution">
    <text evidence="1">The sequence shown here is derived from an EMBL/GenBank/DDBJ whole genome shotgun (WGS) entry which is preliminary data.</text>
</comment>